<dbReference type="InterPro" id="IPR036814">
    <property type="entry name" value="YqcC-like_sf"/>
</dbReference>
<keyword evidence="3" id="KW-1185">Reference proteome</keyword>
<accession>A0A396RXU0</accession>
<comment type="caution">
    <text evidence="2">The sequence shown here is derived from an EMBL/GenBank/DDBJ whole genome shotgun (WGS) entry which is preliminary data.</text>
</comment>
<dbReference type="OrthoDB" id="8794567at2"/>
<dbReference type="RefSeq" id="WP_119701759.1">
    <property type="nucleotide sequence ID" value="NZ_QJSA01000013.1"/>
</dbReference>
<dbReference type="PANTHER" id="PTHR39586">
    <property type="entry name" value="CYTOPLASMIC PROTEIN-RELATED"/>
    <property type="match status" value="1"/>
</dbReference>
<dbReference type="PIRSF" id="PIRSF006257">
    <property type="entry name" value="UCP006257"/>
    <property type="match status" value="1"/>
</dbReference>
<gene>
    <name evidence="2" type="ORF">C2846_14220</name>
</gene>
<dbReference type="InterPro" id="IPR023376">
    <property type="entry name" value="YqcC-like_dom"/>
</dbReference>
<sequence>MSQADWQALSESLAELERLMRELALWSEQAPQPQRMNSRAPFFVDTLAFEEWLQWVFIPRMRVIAEQRAGLPPGCNVTPMGEEAFIHLAGRQQALLTVLARIDRLATRMAD</sequence>
<feature type="domain" description="YqcC-like" evidence="1">
    <location>
        <begin position="10"/>
        <end position="105"/>
    </location>
</feature>
<proteinExistence type="predicted"/>
<dbReference type="EMBL" id="QJSA01000013">
    <property type="protein sequence ID" value="RHW20222.1"/>
    <property type="molecule type" value="Genomic_DNA"/>
</dbReference>
<evidence type="ECO:0000259" key="1">
    <source>
        <dbReference type="Pfam" id="PF04287"/>
    </source>
</evidence>
<dbReference type="Proteomes" id="UP000265745">
    <property type="component" value="Unassembled WGS sequence"/>
</dbReference>
<dbReference type="GO" id="GO:0044010">
    <property type="term" value="P:single-species biofilm formation"/>
    <property type="evidence" value="ECO:0007669"/>
    <property type="project" value="TreeGrafter"/>
</dbReference>
<dbReference type="AlphaFoldDB" id="A0A396RXU0"/>
<dbReference type="PANTHER" id="PTHR39586:SF1">
    <property type="entry name" value="CYTOPLASMIC PROTEIN"/>
    <property type="match status" value="1"/>
</dbReference>
<dbReference type="InterPro" id="IPR007384">
    <property type="entry name" value="UCP006257"/>
</dbReference>
<reference evidence="2 3" key="1">
    <citation type="submission" date="2018-06" db="EMBL/GenBank/DDBJ databases">
        <title>Pseudomonas jilinensis sp. nov., isolated from the production water of Jilin Oilfield in China.</title>
        <authorList>
            <person name="Wang J."/>
        </authorList>
    </citation>
    <scope>NUCLEOTIDE SEQUENCE [LARGE SCALE GENOMIC DNA]</scope>
    <source>
        <strain evidence="2 3">JS15-10A1</strain>
    </source>
</reference>
<evidence type="ECO:0000313" key="2">
    <source>
        <dbReference type="EMBL" id="RHW20222.1"/>
    </source>
</evidence>
<dbReference type="SUPFAM" id="SSF158452">
    <property type="entry name" value="YqcC-like"/>
    <property type="match status" value="1"/>
</dbReference>
<dbReference type="Gene3D" id="1.20.1440.40">
    <property type="entry name" value="YqcC-like"/>
    <property type="match status" value="1"/>
</dbReference>
<evidence type="ECO:0000313" key="3">
    <source>
        <dbReference type="Proteomes" id="UP000265745"/>
    </source>
</evidence>
<name>A0A396RXU0_9PSED</name>
<organism evidence="2 3">
    <name type="scientific">Pseudomonas jilinensis</name>
    <dbReference type="NCBI Taxonomy" id="2078689"/>
    <lineage>
        <taxon>Bacteria</taxon>
        <taxon>Pseudomonadati</taxon>
        <taxon>Pseudomonadota</taxon>
        <taxon>Gammaproteobacteria</taxon>
        <taxon>Pseudomonadales</taxon>
        <taxon>Pseudomonadaceae</taxon>
        <taxon>Pseudomonas</taxon>
    </lineage>
</organism>
<protein>
    <submittedName>
        <fullName evidence="2">Pseudouridine synthase</fullName>
    </submittedName>
</protein>
<dbReference type="Pfam" id="PF04287">
    <property type="entry name" value="DUF446"/>
    <property type="match status" value="1"/>
</dbReference>